<proteinExistence type="predicted"/>
<keyword evidence="1 2" id="KW-0732">Signal</keyword>
<evidence type="ECO:0000256" key="1">
    <source>
        <dbReference type="ARBA" id="ARBA00022729"/>
    </source>
</evidence>
<sequence>MKHLYLFFTFLFCVSANAQNEDLLSEWYLYNINRNSNTIANIYSYVTLNLTEDTNNSNFNFSAMSSCNPIFSGEYEVTSSDITIFSADVGLADCFPSEEYEGEFEGYYLGILLNGESYPNELSWSITGSGNDAVLTLTKANGDYLTFSRQQMPTDLFGNWFLHSLEVNSTSVEIPESATPTLNFDNTQGPTTNGFEFEGELACNSFSGEFSHSPNSTFDILYYTETLGICSSPDENNFESSYALVLPSYDIGGNFETVNYEITGTGNNQTLIINNITNNSVAVYGRQTLSYTENEIVNSIRLKENPVNENLSFYNLNNESELFFTMYSIQGKTITSQNLLDAEINVNHLPSGIYFITISDKLHNSKTLKFIKL</sequence>
<feature type="signal peptide" evidence="2">
    <location>
        <begin position="1"/>
        <end position="18"/>
    </location>
</feature>
<evidence type="ECO:0000313" key="5">
    <source>
        <dbReference type="Proteomes" id="UP001500736"/>
    </source>
</evidence>
<dbReference type="NCBIfam" id="TIGR04183">
    <property type="entry name" value="Por_Secre_tail"/>
    <property type="match status" value="1"/>
</dbReference>
<dbReference type="Proteomes" id="UP001500736">
    <property type="component" value="Unassembled WGS sequence"/>
</dbReference>
<name>A0ABP3UYS2_9FLAO</name>
<reference evidence="5" key="1">
    <citation type="journal article" date="2019" name="Int. J. Syst. Evol. Microbiol.">
        <title>The Global Catalogue of Microorganisms (GCM) 10K type strain sequencing project: providing services to taxonomists for standard genome sequencing and annotation.</title>
        <authorList>
            <consortium name="The Broad Institute Genomics Platform"/>
            <consortium name="The Broad Institute Genome Sequencing Center for Infectious Disease"/>
            <person name="Wu L."/>
            <person name="Ma J."/>
        </authorList>
    </citation>
    <scope>NUCLEOTIDE SEQUENCE [LARGE SCALE GENOMIC DNA]</scope>
    <source>
        <strain evidence="5">JCM 15976</strain>
    </source>
</reference>
<comment type="caution">
    <text evidence="4">The sequence shown here is derived from an EMBL/GenBank/DDBJ whole genome shotgun (WGS) entry which is preliminary data.</text>
</comment>
<dbReference type="InterPro" id="IPR038670">
    <property type="entry name" value="HslJ-like_sf"/>
</dbReference>
<dbReference type="Pfam" id="PF18962">
    <property type="entry name" value="Por_Secre_tail"/>
    <property type="match status" value="1"/>
</dbReference>
<organism evidence="4 5">
    <name type="scientific">Gaetbulibacter jejuensis</name>
    <dbReference type="NCBI Taxonomy" id="584607"/>
    <lineage>
        <taxon>Bacteria</taxon>
        <taxon>Pseudomonadati</taxon>
        <taxon>Bacteroidota</taxon>
        <taxon>Flavobacteriia</taxon>
        <taxon>Flavobacteriales</taxon>
        <taxon>Flavobacteriaceae</taxon>
        <taxon>Gaetbulibacter</taxon>
    </lineage>
</organism>
<evidence type="ECO:0000259" key="3">
    <source>
        <dbReference type="Pfam" id="PF18962"/>
    </source>
</evidence>
<evidence type="ECO:0000256" key="2">
    <source>
        <dbReference type="SAM" id="SignalP"/>
    </source>
</evidence>
<keyword evidence="5" id="KW-1185">Reference proteome</keyword>
<gene>
    <name evidence="4" type="ORF">GCM10009431_18420</name>
</gene>
<dbReference type="InterPro" id="IPR026444">
    <property type="entry name" value="Secre_tail"/>
</dbReference>
<evidence type="ECO:0000313" key="4">
    <source>
        <dbReference type="EMBL" id="GAA0744361.1"/>
    </source>
</evidence>
<dbReference type="EMBL" id="BAAAGF010000002">
    <property type="protein sequence ID" value="GAA0744361.1"/>
    <property type="molecule type" value="Genomic_DNA"/>
</dbReference>
<dbReference type="Gene3D" id="2.40.128.270">
    <property type="match status" value="1"/>
</dbReference>
<feature type="domain" description="Secretion system C-terminal sorting" evidence="3">
    <location>
        <begin position="305"/>
        <end position="365"/>
    </location>
</feature>
<feature type="chain" id="PRO_5045548574" description="Secretion system C-terminal sorting domain-containing protein" evidence="2">
    <location>
        <begin position="19"/>
        <end position="373"/>
    </location>
</feature>
<accession>A0ABP3UYS2</accession>
<protein>
    <recommendedName>
        <fullName evidence="3">Secretion system C-terminal sorting domain-containing protein</fullName>
    </recommendedName>
</protein>
<dbReference type="RefSeq" id="WP_343797684.1">
    <property type="nucleotide sequence ID" value="NZ_BAAAGF010000002.1"/>
</dbReference>